<dbReference type="Gene3D" id="3.40.50.150">
    <property type="entry name" value="Vaccinia Virus protein VP39"/>
    <property type="match status" value="1"/>
</dbReference>
<dbReference type="Proteomes" id="UP000774699">
    <property type="component" value="Unassembled WGS sequence"/>
</dbReference>
<reference evidence="1" key="1">
    <citation type="submission" date="2019-03" db="EMBL/GenBank/DDBJ databases">
        <title>Lake Tanganyika Metagenome-Assembled Genomes (MAGs).</title>
        <authorList>
            <person name="Tran P."/>
        </authorList>
    </citation>
    <scope>NUCLEOTIDE SEQUENCE</scope>
    <source>
        <strain evidence="1">M_DeepCast_50m_m2_156</strain>
    </source>
</reference>
<evidence type="ECO:0000313" key="1">
    <source>
        <dbReference type="EMBL" id="MBM3281769.1"/>
    </source>
</evidence>
<dbReference type="InterPro" id="IPR029063">
    <property type="entry name" value="SAM-dependent_MTases_sf"/>
</dbReference>
<dbReference type="PANTHER" id="PTHR43591">
    <property type="entry name" value="METHYLTRANSFERASE"/>
    <property type="match status" value="1"/>
</dbReference>
<comment type="caution">
    <text evidence="1">The sequence shown here is derived from an EMBL/GenBank/DDBJ whole genome shotgun (WGS) entry which is preliminary data.</text>
</comment>
<dbReference type="GO" id="GO:0032259">
    <property type="term" value="P:methylation"/>
    <property type="evidence" value="ECO:0007669"/>
    <property type="project" value="UniProtKB-KW"/>
</dbReference>
<dbReference type="GO" id="GO:0008168">
    <property type="term" value="F:methyltransferase activity"/>
    <property type="evidence" value="ECO:0007669"/>
    <property type="project" value="UniProtKB-KW"/>
</dbReference>
<name>A0A8T4C5K0_9ARCH</name>
<proteinExistence type="predicted"/>
<dbReference type="EMBL" id="VGJJ01000001">
    <property type="protein sequence ID" value="MBM3281769.1"/>
    <property type="molecule type" value="Genomic_DNA"/>
</dbReference>
<dbReference type="CDD" id="cd02440">
    <property type="entry name" value="AdoMet_MTases"/>
    <property type="match status" value="1"/>
</dbReference>
<keyword evidence="1" id="KW-0489">Methyltransferase</keyword>
<dbReference type="Pfam" id="PF13489">
    <property type="entry name" value="Methyltransf_23"/>
    <property type="match status" value="1"/>
</dbReference>
<dbReference type="AlphaFoldDB" id="A0A8T4C5K0"/>
<evidence type="ECO:0000313" key="2">
    <source>
        <dbReference type="Proteomes" id="UP000774699"/>
    </source>
</evidence>
<accession>A0A8T4C5K0</accession>
<dbReference type="SUPFAM" id="SSF53335">
    <property type="entry name" value="S-adenosyl-L-methionine-dependent methyltransferases"/>
    <property type="match status" value="1"/>
</dbReference>
<gene>
    <name evidence="1" type="ORF">FJY86_00285</name>
</gene>
<keyword evidence="1" id="KW-0808">Transferase</keyword>
<sequence length="190" mass="21628">MRTRVEALLTPLAGKILDVGGSAGTLHEDLLARHSPPKIISLDIELIHVRTNQVIGDGQQMPFRDNSFDGILAGEVIEHVPQPERFIQECARVLQKNGVLALSTPNKKSWLNRLTHSYEMPLHLSLFDIPSLKNLLERNGFLVERVELFPFTEESSDGARNKWFFPIRKIIHQLVPFSLKEDMVFVARKK</sequence>
<organism evidence="1 2">
    <name type="scientific">Candidatus Iainarchaeum sp</name>
    <dbReference type="NCBI Taxonomy" id="3101447"/>
    <lineage>
        <taxon>Archaea</taxon>
        <taxon>Candidatus Iainarchaeota</taxon>
        <taxon>Candidatus Iainarchaeia</taxon>
        <taxon>Candidatus Iainarchaeales</taxon>
        <taxon>Candidatus Iainarchaeaceae</taxon>
        <taxon>Candidatus Iainarchaeum</taxon>
    </lineage>
</organism>
<protein>
    <submittedName>
        <fullName evidence="1">Class I SAM-dependent methyltransferase</fullName>
    </submittedName>
</protein>